<evidence type="ECO:0000313" key="11">
    <source>
        <dbReference type="EMBL" id="EEB10761.1"/>
    </source>
</evidence>
<evidence type="ECO:0000256" key="3">
    <source>
        <dbReference type="ARBA" id="ARBA00022617"/>
    </source>
</evidence>
<evidence type="ECO:0000256" key="6">
    <source>
        <dbReference type="ARBA" id="ARBA00023004"/>
    </source>
</evidence>
<dbReference type="OrthoDB" id="1470350at2759"/>
<dbReference type="OMA" id="FKMHRQP"/>
<dbReference type="EMBL" id="DS235032">
    <property type="protein sequence ID" value="EEB10761.1"/>
    <property type="molecule type" value="Genomic_DNA"/>
</dbReference>
<dbReference type="EMBL" id="AAZO01000742">
    <property type="status" value="NOT_ANNOTATED_CDS"/>
    <property type="molecule type" value="Genomic_DNA"/>
</dbReference>
<keyword evidence="10" id="KW-0812">Transmembrane</keyword>
<sequence length="566" mass="64316">MTSTVISPETPVGYSASFIFYSLVVSTLVLWYAYFKISRRRMYELAEKLPGPPGIPLFGNAFEFIGEAPAIFKHVYSHSNTFTDVCKFWIGSKLVVFLINPKDIELILGSNVHIDKASEYKFFKPWLGNGLLISTGSHWRSHRKLIAPTFHLNVLKSFITLFNQNSRAVCDKMNSLNGKEFDCHDYMSEATVEILLETAMGVNKKTQDKSGYEYAMAVMKMCNILHLRHRKFWLKPDVIFNMTKYKKEQESLLDIIHSLTKKVIKKKKEEWNSGIKKTLASVSDMEQTTEQFKGKSSEVAASAHSYGQSAGLKDDLDVDDNDVGEKKRMAFLDLMIESAQSGVVMNDNDIKEEVDTIMFEGHDTTAAGSSFFLSLMGLHQDIQEKIVEELNEIFGDSDRPATFQDTLEMKYLERCIMETLRMYPPVPLIARQINEDLKLESGDYTIPAGTTVVVATYRLHRDANIYPNPEKFDPDNFLPEKSANRHYYAFIPFSAGPRSCVGRKYAMLKLKILLSTILRKFRVHSNIAEKDYQLQADIILKRAEGFKIRLEPRNKPFAAAAAAAVA</sequence>
<dbReference type="FunCoup" id="E0VBK5">
    <property type="interactions" value="10"/>
</dbReference>
<dbReference type="RefSeq" id="XP_002423499.1">
    <property type="nucleotide sequence ID" value="XM_002423454.1"/>
</dbReference>
<keyword evidence="7 9" id="KW-0503">Monooxygenase</keyword>
<dbReference type="CDD" id="cd20628">
    <property type="entry name" value="CYP4"/>
    <property type="match status" value="1"/>
</dbReference>
<keyword evidence="4 8" id="KW-0479">Metal-binding</keyword>
<dbReference type="Gene3D" id="1.10.630.10">
    <property type="entry name" value="Cytochrome P450"/>
    <property type="match status" value="1"/>
</dbReference>
<dbReference type="InterPro" id="IPR036396">
    <property type="entry name" value="Cyt_P450_sf"/>
</dbReference>
<dbReference type="EC" id="1.14.15.3" evidence="11"/>
<dbReference type="PANTHER" id="PTHR24291:SF106">
    <property type="entry name" value="CYTOCHROME P450 4G1-RELATED"/>
    <property type="match status" value="1"/>
</dbReference>
<reference evidence="11" key="1">
    <citation type="submission" date="2007-04" db="EMBL/GenBank/DDBJ databases">
        <title>Annotation of Pediculus humanus corporis strain USDA.</title>
        <authorList>
            <person name="Kirkness E."/>
            <person name="Hannick L."/>
            <person name="Hass B."/>
            <person name="Bruggner R."/>
            <person name="Lawson D."/>
            <person name="Bidwell S."/>
            <person name="Joardar V."/>
            <person name="Caler E."/>
            <person name="Walenz B."/>
            <person name="Inman J."/>
            <person name="Schobel S."/>
            <person name="Galinsky K."/>
            <person name="Amedeo P."/>
            <person name="Strausberg R."/>
        </authorList>
    </citation>
    <scope>NUCLEOTIDE SEQUENCE</scope>
    <source>
        <strain evidence="11">USDA</strain>
    </source>
</reference>
<dbReference type="HOGENOM" id="CLU_001570_5_1_1"/>
<dbReference type="ChEMBL" id="CHEMBL2364702"/>
<dbReference type="GO" id="GO:0020037">
    <property type="term" value="F:heme binding"/>
    <property type="evidence" value="ECO:0007669"/>
    <property type="project" value="InterPro"/>
</dbReference>
<dbReference type="GO" id="GO:0016705">
    <property type="term" value="F:oxidoreductase activity, acting on paired donors, with incorporation or reduction of molecular oxygen"/>
    <property type="evidence" value="ECO:0007669"/>
    <property type="project" value="InterPro"/>
</dbReference>
<dbReference type="Pfam" id="PF00067">
    <property type="entry name" value="p450"/>
    <property type="match status" value="1"/>
</dbReference>
<name>E0VBK5_PEDHC</name>
<proteinExistence type="inferred from homology"/>
<dbReference type="InterPro" id="IPR017972">
    <property type="entry name" value="Cyt_P450_CS"/>
</dbReference>
<dbReference type="GO" id="GO:0004497">
    <property type="term" value="F:monooxygenase activity"/>
    <property type="evidence" value="ECO:0007669"/>
    <property type="project" value="UniProtKB-KW"/>
</dbReference>
<comment type="cofactor">
    <cofactor evidence="1 8">
        <name>heme</name>
        <dbReference type="ChEBI" id="CHEBI:30413"/>
    </cofactor>
</comment>
<organism>
    <name type="scientific">Pediculus humanus subsp. corporis</name>
    <name type="common">Body louse</name>
    <dbReference type="NCBI Taxonomy" id="121224"/>
    <lineage>
        <taxon>Eukaryota</taxon>
        <taxon>Metazoa</taxon>
        <taxon>Ecdysozoa</taxon>
        <taxon>Arthropoda</taxon>
        <taxon>Hexapoda</taxon>
        <taxon>Insecta</taxon>
        <taxon>Pterygota</taxon>
        <taxon>Neoptera</taxon>
        <taxon>Paraneoptera</taxon>
        <taxon>Psocodea</taxon>
        <taxon>Troctomorpha</taxon>
        <taxon>Phthiraptera</taxon>
        <taxon>Anoplura</taxon>
        <taxon>Pediculidae</taxon>
        <taxon>Pediculus</taxon>
    </lineage>
</organism>
<dbReference type="DrugCentral" id="E0VBK5"/>
<dbReference type="PANTHER" id="PTHR24291">
    <property type="entry name" value="CYTOCHROME P450 FAMILY 4"/>
    <property type="match status" value="1"/>
</dbReference>
<evidence type="ECO:0000256" key="1">
    <source>
        <dbReference type="ARBA" id="ARBA00001971"/>
    </source>
</evidence>
<dbReference type="EnsemblMetazoa" id="PHUM063470-RA">
    <property type="protein sequence ID" value="PHUM063470-PA"/>
    <property type="gene ID" value="PHUM063470"/>
</dbReference>
<evidence type="ECO:0000256" key="5">
    <source>
        <dbReference type="ARBA" id="ARBA00023002"/>
    </source>
</evidence>
<dbReference type="InterPro" id="IPR002401">
    <property type="entry name" value="Cyt_P450_E_grp-I"/>
</dbReference>
<feature type="binding site" description="axial binding residue" evidence="8">
    <location>
        <position position="500"/>
    </location>
    <ligand>
        <name>heme</name>
        <dbReference type="ChEBI" id="CHEBI:30413"/>
    </ligand>
    <ligandPart>
        <name>Fe</name>
        <dbReference type="ChEBI" id="CHEBI:18248"/>
    </ligandPart>
</feature>
<feature type="transmembrane region" description="Helical" evidence="10">
    <location>
        <begin position="12"/>
        <end position="35"/>
    </location>
</feature>
<dbReference type="PROSITE" id="PS00086">
    <property type="entry name" value="CYTOCHROME_P450"/>
    <property type="match status" value="1"/>
</dbReference>
<dbReference type="InParanoid" id="E0VBK5"/>
<dbReference type="InterPro" id="IPR050196">
    <property type="entry name" value="Cytochrome_P450_Monoox"/>
</dbReference>
<dbReference type="PRINTS" id="PR00463">
    <property type="entry name" value="EP450I"/>
</dbReference>
<keyword evidence="10" id="KW-1133">Transmembrane helix</keyword>
<dbReference type="CTD" id="8231029"/>
<comment type="similarity">
    <text evidence="2 9">Belongs to the cytochrome P450 family.</text>
</comment>
<dbReference type="GeneID" id="8231029"/>
<keyword evidence="10" id="KW-0472">Membrane</keyword>
<keyword evidence="6 8" id="KW-0408">Iron</keyword>
<gene>
    <name evidence="12" type="primary">8231029</name>
    <name evidence="11" type="ORF">Phum_PHUM063470</name>
</gene>
<reference evidence="11" key="2">
    <citation type="submission" date="2007-04" db="EMBL/GenBank/DDBJ databases">
        <title>The genome of the human body louse.</title>
        <authorList>
            <consortium name="The Human Body Louse Genome Consortium"/>
            <person name="Kirkness E."/>
            <person name="Walenz B."/>
            <person name="Hass B."/>
            <person name="Bruggner R."/>
            <person name="Strausberg R."/>
        </authorList>
    </citation>
    <scope>NUCLEOTIDE SEQUENCE</scope>
    <source>
        <strain evidence="11">USDA</strain>
    </source>
</reference>
<evidence type="ECO:0000256" key="8">
    <source>
        <dbReference type="PIRSR" id="PIRSR602401-1"/>
    </source>
</evidence>
<protein>
    <submittedName>
        <fullName evidence="11">Cytochrome P450, putative</fullName>
        <ecNumber evidence="11">1.14.15.3</ecNumber>
    </submittedName>
</protein>
<dbReference type="GO" id="GO:0005506">
    <property type="term" value="F:iron ion binding"/>
    <property type="evidence" value="ECO:0007669"/>
    <property type="project" value="InterPro"/>
</dbReference>
<dbReference type="STRING" id="121224.E0VBK5"/>
<evidence type="ECO:0000256" key="2">
    <source>
        <dbReference type="ARBA" id="ARBA00010617"/>
    </source>
</evidence>
<dbReference type="SUPFAM" id="SSF48264">
    <property type="entry name" value="Cytochrome P450"/>
    <property type="match status" value="1"/>
</dbReference>
<evidence type="ECO:0000256" key="4">
    <source>
        <dbReference type="ARBA" id="ARBA00022723"/>
    </source>
</evidence>
<dbReference type="Proteomes" id="UP000009046">
    <property type="component" value="Unassembled WGS sequence"/>
</dbReference>
<dbReference type="eggNOG" id="KOG0157">
    <property type="taxonomic scope" value="Eukaryota"/>
</dbReference>
<dbReference type="InterPro" id="IPR001128">
    <property type="entry name" value="Cyt_P450"/>
</dbReference>
<accession>E0VBK5</accession>
<evidence type="ECO:0000256" key="9">
    <source>
        <dbReference type="RuleBase" id="RU000461"/>
    </source>
</evidence>
<evidence type="ECO:0000256" key="10">
    <source>
        <dbReference type="SAM" id="Phobius"/>
    </source>
</evidence>
<evidence type="ECO:0000313" key="13">
    <source>
        <dbReference type="Proteomes" id="UP000009046"/>
    </source>
</evidence>
<dbReference type="PRINTS" id="PR00385">
    <property type="entry name" value="P450"/>
</dbReference>
<dbReference type="AlphaFoldDB" id="E0VBK5"/>
<keyword evidence="13" id="KW-1185">Reference proteome</keyword>
<keyword evidence="5 9" id="KW-0560">Oxidoreductase</keyword>
<evidence type="ECO:0000313" key="12">
    <source>
        <dbReference type="EnsemblMetazoa" id="PHUM063470-PA"/>
    </source>
</evidence>
<dbReference type="VEuPathDB" id="VectorBase:PHUM063470"/>
<evidence type="ECO:0000256" key="7">
    <source>
        <dbReference type="ARBA" id="ARBA00023033"/>
    </source>
</evidence>
<keyword evidence="3 8" id="KW-0349">Heme</keyword>
<reference evidence="12" key="3">
    <citation type="submission" date="2020-05" db="UniProtKB">
        <authorList>
            <consortium name="EnsemblMetazoa"/>
        </authorList>
    </citation>
    <scope>IDENTIFICATION</scope>
    <source>
        <strain evidence="12">USDA</strain>
    </source>
</reference>
<dbReference type="KEGG" id="phu:Phum_PHUM063470"/>